<organism evidence="3 4">
    <name type="scientific">Bradyrhizobium erythrophlei</name>
    <dbReference type="NCBI Taxonomy" id="1437360"/>
    <lineage>
        <taxon>Bacteria</taxon>
        <taxon>Pseudomonadati</taxon>
        <taxon>Pseudomonadota</taxon>
        <taxon>Alphaproteobacteria</taxon>
        <taxon>Hyphomicrobiales</taxon>
        <taxon>Nitrobacteraceae</taxon>
        <taxon>Bradyrhizobium</taxon>
    </lineage>
</organism>
<name>A0A1H4T9D4_9BRAD</name>
<feature type="domain" description="Aminotransferase class V" evidence="2">
    <location>
        <begin position="52"/>
        <end position="351"/>
    </location>
</feature>
<accession>A0A1H4T9D4</accession>
<dbReference type="Proteomes" id="UP000198992">
    <property type="component" value="Unassembled WGS sequence"/>
</dbReference>
<dbReference type="PANTHER" id="PTHR43586:SF15">
    <property type="entry name" value="BLR3095 PROTEIN"/>
    <property type="match status" value="1"/>
</dbReference>
<reference evidence="3 4" key="1">
    <citation type="submission" date="2016-10" db="EMBL/GenBank/DDBJ databases">
        <authorList>
            <person name="de Groot N.N."/>
        </authorList>
    </citation>
    <scope>NUCLEOTIDE SEQUENCE [LARGE SCALE GENOMIC DNA]</scope>
    <source>
        <strain evidence="3 4">MT12</strain>
    </source>
</reference>
<dbReference type="SUPFAM" id="SSF53383">
    <property type="entry name" value="PLP-dependent transferases"/>
    <property type="match status" value="1"/>
</dbReference>
<proteinExistence type="predicted"/>
<dbReference type="Gene3D" id="3.90.1150.10">
    <property type="entry name" value="Aspartate Aminotransferase, domain 1"/>
    <property type="match status" value="1"/>
</dbReference>
<dbReference type="InterPro" id="IPR015422">
    <property type="entry name" value="PyrdxlP-dep_Trfase_small"/>
</dbReference>
<dbReference type="InterPro" id="IPR015421">
    <property type="entry name" value="PyrdxlP-dep_Trfase_major"/>
</dbReference>
<dbReference type="Pfam" id="PF00266">
    <property type="entry name" value="Aminotran_5"/>
    <property type="match status" value="1"/>
</dbReference>
<dbReference type="Gene3D" id="3.40.640.10">
    <property type="entry name" value="Type I PLP-dependent aspartate aminotransferase-like (Major domain)"/>
    <property type="match status" value="1"/>
</dbReference>
<keyword evidence="1" id="KW-0663">Pyridoxal phosphate</keyword>
<evidence type="ECO:0000313" key="3">
    <source>
        <dbReference type="EMBL" id="SEC52947.1"/>
    </source>
</evidence>
<evidence type="ECO:0000256" key="1">
    <source>
        <dbReference type="ARBA" id="ARBA00022898"/>
    </source>
</evidence>
<dbReference type="InterPro" id="IPR000192">
    <property type="entry name" value="Aminotrans_V_dom"/>
</dbReference>
<dbReference type="PANTHER" id="PTHR43586">
    <property type="entry name" value="CYSTEINE DESULFURASE"/>
    <property type="match status" value="1"/>
</dbReference>
<protein>
    <submittedName>
        <fullName evidence="3">Selenocysteine lyase/Cysteine desulfurase</fullName>
    </submittedName>
</protein>
<keyword evidence="3" id="KW-0456">Lyase</keyword>
<dbReference type="RefSeq" id="WP_171947652.1">
    <property type="nucleotide sequence ID" value="NZ_FNTH01000001.1"/>
</dbReference>
<dbReference type="EMBL" id="FNTH01000001">
    <property type="protein sequence ID" value="SEC52947.1"/>
    <property type="molecule type" value="Genomic_DNA"/>
</dbReference>
<evidence type="ECO:0000259" key="2">
    <source>
        <dbReference type="Pfam" id="PF00266"/>
    </source>
</evidence>
<dbReference type="InterPro" id="IPR015424">
    <property type="entry name" value="PyrdxlP-dep_Trfase"/>
</dbReference>
<sequence length="383" mass="41605">MLPSQRHLFEIPREICYLNSASYSPLPLKTLDAGRAAVGRKGQPWTIDAGFAGRQHERARIAAARLINADANDIALIPAISYGIATVAKALTIPRGTRVIVLENDHSSPVLEWHARAEAQGFVVDTVRQPADGDWTSAVLAAIDRSGAPPVGLASISSVHWSDGGIIDVDKVQVALRRQGAMFVIDATQSAGVVAMDVTRLDPDAVIFPTYKWLVGPYGRAFLYVAKRHQNGVPLEQTSAGRRNVNSENPVYFGDLAYVDNARRYDMGERDHFITLEMASIGMEMMAEWGAVAVSARLAMLNEQIADGVRDLGLNQMARGLRAPHILSLGMAGGIPKELIARLAAENIHVALRLGRMRISPHVFNDEADVDRLVAVLTRALRG</sequence>
<evidence type="ECO:0000313" key="4">
    <source>
        <dbReference type="Proteomes" id="UP000198992"/>
    </source>
</evidence>
<dbReference type="AlphaFoldDB" id="A0A1H4T9D4"/>
<gene>
    <name evidence="3" type="ORF">SAMN05444164_2063</name>
</gene>
<dbReference type="GO" id="GO:0016829">
    <property type="term" value="F:lyase activity"/>
    <property type="evidence" value="ECO:0007669"/>
    <property type="project" value="UniProtKB-KW"/>
</dbReference>